<keyword evidence="2" id="KW-1185">Reference proteome</keyword>
<organism evidence="1 2">
    <name type="scientific">Blautia caecimuris</name>
    <dbReference type="NCBI Taxonomy" id="1796615"/>
    <lineage>
        <taxon>Bacteria</taxon>
        <taxon>Bacillati</taxon>
        <taxon>Bacillota</taxon>
        <taxon>Clostridia</taxon>
        <taxon>Lachnospirales</taxon>
        <taxon>Lachnospiraceae</taxon>
        <taxon>Blautia</taxon>
    </lineage>
</organism>
<sequence length="87" mass="10140">MVIFFKMFIPAILDIPYYLKNDFKVVSGYARDNANGSGNIRHVTIINEKDKQEIYVEFSYSDGVNKGDYLKVKYLPHTKYGILLNRK</sequence>
<dbReference type="Proteomes" id="UP001549106">
    <property type="component" value="Unassembled WGS sequence"/>
</dbReference>
<evidence type="ECO:0000313" key="1">
    <source>
        <dbReference type="EMBL" id="MET3751447.1"/>
    </source>
</evidence>
<dbReference type="RefSeq" id="WP_257465132.1">
    <property type="nucleotide sequence ID" value="NZ_JANJZT010000023.1"/>
</dbReference>
<gene>
    <name evidence="1" type="ORF">ABID24_002706</name>
</gene>
<evidence type="ECO:0000313" key="2">
    <source>
        <dbReference type="Proteomes" id="UP001549106"/>
    </source>
</evidence>
<proteinExistence type="predicted"/>
<protein>
    <submittedName>
        <fullName evidence="1">Uncharacterized protein</fullName>
    </submittedName>
</protein>
<accession>A0ABV2M4P7</accession>
<dbReference type="EMBL" id="JBEPMJ010000022">
    <property type="protein sequence ID" value="MET3751447.1"/>
    <property type="molecule type" value="Genomic_DNA"/>
</dbReference>
<reference evidence="1 2" key="1">
    <citation type="submission" date="2024-06" db="EMBL/GenBank/DDBJ databases">
        <title>Genomic Encyclopedia of Type Strains, Phase IV (KMG-IV): sequencing the most valuable type-strain genomes for metagenomic binning, comparative biology and taxonomic classification.</title>
        <authorList>
            <person name="Goeker M."/>
        </authorList>
    </citation>
    <scope>NUCLEOTIDE SEQUENCE [LARGE SCALE GENOMIC DNA]</scope>
    <source>
        <strain evidence="1 2">DSM 29492</strain>
    </source>
</reference>
<comment type="caution">
    <text evidence="1">The sequence shown here is derived from an EMBL/GenBank/DDBJ whole genome shotgun (WGS) entry which is preliminary data.</text>
</comment>
<name>A0ABV2M4P7_9FIRM</name>